<dbReference type="PROSITE" id="PS50112">
    <property type="entry name" value="PAS"/>
    <property type="match status" value="1"/>
</dbReference>
<dbReference type="InterPro" id="IPR007487">
    <property type="entry name" value="ABC_transpt-TYRBP-like"/>
</dbReference>
<dbReference type="SMART" id="SM00091">
    <property type="entry name" value="PAS"/>
    <property type="match status" value="2"/>
</dbReference>
<evidence type="ECO:0000256" key="1">
    <source>
        <dbReference type="SAM" id="Phobius"/>
    </source>
</evidence>
<dbReference type="NCBIfam" id="TIGR00254">
    <property type="entry name" value="GGDEF"/>
    <property type="match status" value="1"/>
</dbReference>
<dbReference type="Pfam" id="PF13426">
    <property type="entry name" value="PAS_9"/>
    <property type="match status" value="2"/>
</dbReference>
<organism evidence="5 6">
    <name type="scientific">Psychromonas arctica</name>
    <dbReference type="NCBI Taxonomy" id="168275"/>
    <lineage>
        <taxon>Bacteria</taxon>
        <taxon>Pseudomonadati</taxon>
        <taxon>Pseudomonadota</taxon>
        <taxon>Gammaproteobacteria</taxon>
        <taxon>Alteromonadales</taxon>
        <taxon>Psychromonadaceae</taxon>
        <taxon>Psychromonas</taxon>
    </lineage>
</organism>
<dbReference type="InterPro" id="IPR035965">
    <property type="entry name" value="PAS-like_dom_sf"/>
</dbReference>
<feature type="transmembrane region" description="Helical" evidence="1">
    <location>
        <begin position="20"/>
        <end position="41"/>
    </location>
</feature>
<dbReference type="SUPFAM" id="SSF141868">
    <property type="entry name" value="EAL domain-like"/>
    <property type="match status" value="1"/>
</dbReference>
<dbReference type="Gene3D" id="3.30.450.20">
    <property type="entry name" value="PAS domain"/>
    <property type="match status" value="2"/>
</dbReference>
<dbReference type="CDD" id="cd00130">
    <property type="entry name" value="PAS"/>
    <property type="match status" value="2"/>
</dbReference>
<dbReference type="InterPro" id="IPR043128">
    <property type="entry name" value="Rev_trsase/Diguanyl_cyclase"/>
</dbReference>
<dbReference type="PANTHER" id="PTHR44757:SF4">
    <property type="entry name" value="DIGUANYLATE CYCLASE DGCE-RELATED"/>
    <property type="match status" value="1"/>
</dbReference>
<dbReference type="CDD" id="cd01948">
    <property type="entry name" value="EAL"/>
    <property type="match status" value="1"/>
</dbReference>
<dbReference type="PANTHER" id="PTHR44757">
    <property type="entry name" value="DIGUANYLATE CYCLASE DGCP"/>
    <property type="match status" value="1"/>
</dbReference>
<dbReference type="Pfam" id="PF04392">
    <property type="entry name" value="ABC_sub_bind"/>
    <property type="match status" value="1"/>
</dbReference>
<dbReference type="InterPro" id="IPR001633">
    <property type="entry name" value="EAL_dom"/>
</dbReference>
<dbReference type="InterPro" id="IPR035919">
    <property type="entry name" value="EAL_sf"/>
</dbReference>
<sequence>METLLLTSLKFILKKNAFRYYSFFLLFYSINAISSEVLVLHSGYQGNEQTRQIQKGIEKKFLDSNISLYVSYLDSNQTMSDQAIIRHVDFLSRKFDAKKFDAVIVSGENAFKLVENYGERLFVNTPIILTGIKLKNHLVTEFSHKLSAVVEPENIFDTVNLAIELFPKATDIYIVTGTSSTSKLTDDTIQKLSINPNQSLTILSKETEVSLKKVISKARNNAVLIFSDFSRDKDGSFVNRDEILKSLTSIARIPLFVLHQHDLIEGVLGGVVASGFIQGEAAADKVLQLLEGVSIEDLPAEINLNNQYLIQYAELLRWGIKGSDLPDGYKIINQPDQEDETHFGLMTLLIILFIFTLVFIWGWRKFHNLQVTTSLLKAKHERVKNIFNVSYDFIFILDLVGEVKMANQTALDFIEMSENDVNGEILWETPWWQYDAASKRKLKSAMGQARVGKTARFECRLINKSQESYAFDVFIQPVKNDLDTGNSRNEITSIIVEARDISSIKAVEEEVQKANKRSNLLLDESPSMLLMLNVQGLILSCNKFGCNLLGYADGELIGRNLVTLYSQLVNINELKSYLAECADREDMLLTREISYSTKNGRKVWINERVRKIEGHDQYFLVCENITERYELSKELNYRASHDYLTGLKNRLFFESQLDKSLQDIQTSNNPCSLMYLDMDKFKIINDTCGHHAGDEVLRQIATILTDSVPTRAMVARLGGDEFAIILPMLELDEAHKVAETIISAIAKHYFLWEEHHFSLGISIGLTELSTFSRDGVQALNCVDSACYTAKQSGRNRIHVYEEDKQEELRREEVVWVTKVQDALRDETRFCLYAQLIKPVDGDDDYLHYEILTRMIDENGELAPPAKFIPIAESYNLADKIDMIIITKTLNWLKNHPEHVLKLNMCSINLSGQSLGDPKFIEDLVQLLTHSSLPLEKLCFEITETVAIGNFSNASKLINSLKKLGCKLALDDFGTGLSSFGYLKRLNVDYLKIDGVFVKDMASDAQDFGIVKTIHELSHLFGKKTIAEYVENEDIIEKLKEIGVDYAQGYHLGKPMPIDMMALLSTSLNEEDY</sequence>
<dbReference type="Gene3D" id="3.20.20.450">
    <property type="entry name" value="EAL domain"/>
    <property type="match status" value="1"/>
</dbReference>
<evidence type="ECO:0000259" key="4">
    <source>
        <dbReference type="PROSITE" id="PS50887"/>
    </source>
</evidence>
<feature type="domain" description="PAS" evidence="2">
    <location>
        <begin position="514"/>
        <end position="562"/>
    </location>
</feature>
<dbReference type="SUPFAM" id="SSF55073">
    <property type="entry name" value="Nucleotide cyclase"/>
    <property type="match status" value="1"/>
</dbReference>
<keyword evidence="1" id="KW-0472">Membrane</keyword>
<name>A0ABU9HBS5_9GAMM</name>
<dbReference type="InterPro" id="IPR029787">
    <property type="entry name" value="Nucleotide_cyclase"/>
</dbReference>
<feature type="domain" description="GGDEF" evidence="4">
    <location>
        <begin position="669"/>
        <end position="802"/>
    </location>
</feature>
<dbReference type="CDD" id="cd01949">
    <property type="entry name" value="GGDEF"/>
    <property type="match status" value="1"/>
</dbReference>
<comment type="caution">
    <text evidence="5">The sequence shown here is derived from an EMBL/GenBank/DDBJ whole genome shotgun (WGS) entry which is preliminary data.</text>
</comment>
<dbReference type="InterPro" id="IPR000014">
    <property type="entry name" value="PAS"/>
</dbReference>
<keyword evidence="1" id="KW-1133">Transmembrane helix</keyword>
<dbReference type="Proteomes" id="UP001366060">
    <property type="component" value="Unassembled WGS sequence"/>
</dbReference>
<keyword evidence="1" id="KW-0812">Transmembrane</keyword>
<dbReference type="InterPro" id="IPR000160">
    <property type="entry name" value="GGDEF_dom"/>
</dbReference>
<dbReference type="InterPro" id="IPR052155">
    <property type="entry name" value="Biofilm_reg_signaling"/>
</dbReference>
<evidence type="ECO:0000259" key="2">
    <source>
        <dbReference type="PROSITE" id="PS50112"/>
    </source>
</evidence>
<evidence type="ECO:0000259" key="3">
    <source>
        <dbReference type="PROSITE" id="PS50883"/>
    </source>
</evidence>
<evidence type="ECO:0000313" key="5">
    <source>
        <dbReference type="EMBL" id="MEL0659343.1"/>
    </source>
</evidence>
<dbReference type="Gene3D" id="3.30.70.270">
    <property type="match status" value="1"/>
</dbReference>
<dbReference type="SMART" id="SM00267">
    <property type="entry name" value="GGDEF"/>
    <property type="match status" value="1"/>
</dbReference>
<dbReference type="Pfam" id="PF00563">
    <property type="entry name" value="EAL"/>
    <property type="match status" value="1"/>
</dbReference>
<protein>
    <submittedName>
        <fullName evidence="5">ABC transporter substrate binding protein</fullName>
    </submittedName>
</protein>
<dbReference type="SUPFAM" id="SSF55785">
    <property type="entry name" value="PYP-like sensor domain (PAS domain)"/>
    <property type="match status" value="2"/>
</dbReference>
<dbReference type="PROSITE" id="PS50883">
    <property type="entry name" value="EAL"/>
    <property type="match status" value="1"/>
</dbReference>
<reference evidence="5 6" key="1">
    <citation type="submission" date="2024-02" db="EMBL/GenBank/DDBJ databases">
        <title>Bacteria isolated from the canopy kelp, Nereocystis luetkeana.</title>
        <authorList>
            <person name="Pfister C.A."/>
            <person name="Younker I.T."/>
            <person name="Light S.H."/>
        </authorList>
    </citation>
    <scope>NUCLEOTIDE SEQUENCE [LARGE SCALE GENOMIC DNA]</scope>
    <source>
        <strain evidence="5 6">TI.2.07</strain>
    </source>
</reference>
<keyword evidence="6" id="KW-1185">Reference proteome</keyword>
<dbReference type="PROSITE" id="PS50887">
    <property type="entry name" value="GGDEF"/>
    <property type="match status" value="1"/>
</dbReference>
<accession>A0ABU9HBS5</accession>
<feature type="transmembrane region" description="Helical" evidence="1">
    <location>
        <begin position="343"/>
        <end position="363"/>
    </location>
</feature>
<proteinExistence type="predicted"/>
<evidence type="ECO:0000313" key="6">
    <source>
        <dbReference type="Proteomes" id="UP001366060"/>
    </source>
</evidence>
<dbReference type="NCBIfam" id="TIGR00229">
    <property type="entry name" value="sensory_box"/>
    <property type="match status" value="1"/>
</dbReference>
<gene>
    <name evidence="5" type="ORF">V6255_09350</name>
</gene>
<dbReference type="SMART" id="SM00052">
    <property type="entry name" value="EAL"/>
    <property type="match status" value="1"/>
</dbReference>
<dbReference type="Gene3D" id="3.40.50.2300">
    <property type="match status" value="2"/>
</dbReference>
<dbReference type="EMBL" id="JBAKBA010000018">
    <property type="protein sequence ID" value="MEL0659343.1"/>
    <property type="molecule type" value="Genomic_DNA"/>
</dbReference>
<dbReference type="Pfam" id="PF00990">
    <property type="entry name" value="GGDEF"/>
    <property type="match status" value="1"/>
</dbReference>
<dbReference type="RefSeq" id="WP_341627905.1">
    <property type="nucleotide sequence ID" value="NZ_JBAKBA010000018.1"/>
</dbReference>
<feature type="domain" description="EAL" evidence="3">
    <location>
        <begin position="812"/>
        <end position="1068"/>
    </location>
</feature>